<evidence type="ECO:0000313" key="3">
    <source>
        <dbReference type="Proteomes" id="UP000828390"/>
    </source>
</evidence>
<organism evidence="2 3">
    <name type="scientific">Dreissena polymorpha</name>
    <name type="common">Zebra mussel</name>
    <name type="synonym">Mytilus polymorpha</name>
    <dbReference type="NCBI Taxonomy" id="45954"/>
    <lineage>
        <taxon>Eukaryota</taxon>
        <taxon>Metazoa</taxon>
        <taxon>Spiralia</taxon>
        <taxon>Lophotrochozoa</taxon>
        <taxon>Mollusca</taxon>
        <taxon>Bivalvia</taxon>
        <taxon>Autobranchia</taxon>
        <taxon>Heteroconchia</taxon>
        <taxon>Euheterodonta</taxon>
        <taxon>Imparidentia</taxon>
        <taxon>Neoheterodontei</taxon>
        <taxon>Myida</taxon>
        <taxon>Dreissenoidea</taxon>
        <taxon>Dreissenidae</taxon>
        <taxon>Dreissena</taxon>
    </lineage>
</organism>
<reference evidence="2" key="1">
    <citation type="journal article" date="2019" name="bioRxiv">
        <title>The Genome of the Zebra Mussel, Dreissena polymorpha: A Resource for Invasive Species Research.</title>
        <authorList>
            <person name="McCartney M.A."/>
            <person name="Auch B."/>
            <person name="Kono T."/>
            <person name="Mallez S."/>
            <person name="Zhang Y."/>
            <person name="Obille A."/>
            <person name="Becker A."/>
            <person name="Abrahante J.E."/>
            <person name="Garbe J."/>
            <person name="Badalamenti J.P."/>
            <person name="Herman A."/>
            <person name="Mangelson H."/>
            <person name="Liachko I."/>
            <person name="Sullivan S."/>
            <person name="Sone E.D."/>
            <person name="Koren S."/>
            <person name="Silverstein K.A.T."/>
            <person name="Beckman K.B."/>
            <person name="Gohl D.M."/>
        </authorList>
    </citation>
    <scope>NUCLEOTIDE SEQUENCE</scope>
    <source>
        <strain evidence="2">Duluth1</strain>
        <tissue evidence="2">Whole animal</tissue>
    </source>
</reference>
<keyword evidence="1" id="KW-0812">Transmembrane</keyword>
<keyword evidence="1" id="KW-1133">Transmembrane helix</keyword>
<sequence length="110" mass="12321">MEHNVENNRKIDNKAAAATSIPNLHPLRLGISGRCPMGVAKDGVGNFSFTFLMCPHVTDYSHIHFTLYLPPMWIPILPVSLVVLMYFLFQYLSRPKCIIGPCSVEKGFNA</sequence>
<comment type="caution">
    <text evidence="2">The sequence shown here is derived from an EMBL/GenBank/DDBJ whole genome shotgun (WGS) entry which is preliminary data.</text>
</comment>
<dbReference type="Proteomes" id="UP000828390">
    <property type="component" value="Unassembled WGS sequence"/>
</dbReference>
<evidence type="ECO:0000313" key="2">
    <source>
        <dbReference type="EMBL" id="KAH3707979.1"/>
    </source>
</evidence>
<name>A0A9D3YXX1_DREPO</name>
<accession>A0A9D3YXX1</accession>
<feature type="transmembrane region" description="Helical" evidence="1">
    <location>
        <begin position="72"/>
        <end position="89"/>
    </location>
</feature>
<evidence type="ECO:0000256" key="1">
    <source>
        <dbReference type="SAM" id="Phobius"/>
    </source>
</evidence>
<reference evidence="2" key="2">
    <citation type="submission" date="2020-11" db="EMBL/GenBank/DDBJ databases">
        <authorList>
            <person name="McCartney M.A."/>
            <person name="Auch B."/>
            <person name="Kono T."/>
            <person name="Mallez S."/>
            <person name="Becker A."/>
            <person name="Gohl D.M."/>
            <person name="Silverstein K.A.T."/>
            <person name="Koren S."/>
            <person name="Bechman K.B."/>
            <person name="Herman A."/>
            <person name="Abrahante J.E."/>
            <person name="Garbe J."/>
        </authorList>
    </citation>
    <scope>NUCLEOTIDE SEQUENCE</scope>
    <source>
        <strain evidence="2">Duluth1</strain>
        <tissue evidence="2">Whole animal</tissue>
    </source>
</reference>
<protein>
    <submittedName>
        <fullName evidence="2">Uncharacterized protein</fullName>
    </submittedName>
</protein>
<keyword evidence="1" id="KW-0472">Membrane</keyword>
<dbReference type="AlphaFoldDB" id="A0A9D3YXX1"/>
<gene>
    <name evidence="2" type="ORF">DPMN_067417</name>
</gene>
<keyword evidence="3" id="KW-1185">Reference proteome</keyword>
<dbReference type="EMBL" id="JAIWYP010000014">
    <property type="protein sequence ID" value="KAH3707979.1"/>
    <property type="molecule type" value="Genomic_DNA"/>
</dbReference>
<proteinExistence type="predicted"/>